<keyword evidence="7 10" id="KW-0472">Membrane</keyword>
<evidence type="ECO:0000256" key="9">
    <source>
        <dbReference type="ARBA" id="ARBA00023310"/>
    </source>
</evidence>
<proteinExistence type="inferred from homology"/>
<dbReference type="Pfam" id="PF00231">
    <property type="entry name" value="ATP-synt"/>
    <property type="match status" value="1"/>
</dbReference>
<dbReference type="RefSeq" id="WP_184677936.1">
    <property type="nucleotide sequence ID" value="NZ_JACHGY010000001.1"/>
</dbReference>
<comment type="similarity">
    <text evidence="3 10">Belongs to the ATPase gamma chain family.</text>
</comment>
<dbReference type="GO" id="GO:0045259">
    <property type="term" value="C:proton-transporting ATP synthase complex"/>
    <property type="evidence" value="ECO:0007669"/>
    <property type="project" value="UniProtKB-KW"/>
</dbReference>
<sequence length="295" mass="31811">MPANIREIKGRMKAVGNIQRITKTMQLIASARFQAMQKKATQSQAYTQKIGEMVGELAAALGSGGDISHPLISPPDTPANKELVLVLTSERGLCGAYNGNVMRTGLSYIREEQGLDNTQLEVVGKKGQAFCKFNGLDVAESYSFGDSPAFEDVDALAQKYMDAFTAGEYDAVKVVYMKFESMSRQTPVVQTLLPLEPPVAAEGDGGSTTKSVYEFSPDAETLLSELLPVTVKTTLFQCFNDAVVSEQLARMVAMKSATDAAGKQKTSLKRQFNRARQTAITTELSEIIGGAAALE</sequence>
<comment type="subcellular location">
    <subcellularLocation>
        <location evidence="10">Cell membrane</location>
        <topology evidence="10">Peripheral membrane protein</topology>
    </subcellularLocation>
    <subcellularLocation>
        <location evidence="2">Membrane</location>
        <topology evidence="2">Peripheral membrane protein</topology>
    </subcellularLocation>
</comment>
<dbReference type="GO" id="GO:0042777">
    <property type="term" value="P:proton motive force-driven plasma membrane ATP synthesis"/>
    <property type="evidence" value="ECO:0007669"/>
    <property type="project" value="UniProtKB-UniRule"/>
</dbReference>
<organism evidence="11 12">
    <name type="scientific">Algisphaera agarilytica</name>
    <dbReference type="NCBI Taxonomy" id="1385975"/>
    <lineage>
        <taxon>Bacteria</taxon>
        <taxon>Pseudomonadati</taxon>
        <taxon>Planctomycetota</taxon>
        <taxon>Phycisphaerae</taxon>
        <taxon>Phycisphaerales</taxon>
        <taxon>Phycisphaeraceae</taxon>
        <taxon>Algisphaera</taxon>
    </lineage>
</organism>
<gene>
    <name evidence="10" type="primary">atpG</name>
    <name evidence="11" type="ORF">HNQ40_002224</name>
</gene>
<keyword evidence="6 10" id="KW-0406">Ion transport</keyword>
<keyword evidence="4 10" id="KW-0813">Transport</keyword>
<dbReference type="GO" id="GO:0005524">
    <property type="term" value="F:ATP binding"/>
    <property type="evidence" value="ECO:0007669"/>
    <property type="project" value="UniProtKB-UniRule"/>
</dbReference>
<evidence type="ECO:0000256" key="4">
    <source>
        <dbReference type="ARBA" id="ARBA00022448"/>
    </source>
</evidence>
<name>A0A7X0H6Z4_9BACT</name>
<dbReference type="GO" id="GO:0046933">
    <property type="term" value="F:proton-transporting ATP synthase activity, rotational mechanism"/>
    <property type="evidence" value="ECO:0007669"/>
    <property type="project" value="UniProtKB-UniRule"/>
</dbReference>
<evidence type="ECO:0000256" key="7">
    <source>
        <dbReference type="ARBA" id="ARBA00023136"/>
    </source>
</evidence>
<keyword evidence="9 10" id="KW-0066">ATP synthesis</keyword>
<dbReference type="InterPro" id="IPR035968">
    <property type="entry name" value="ATP_synth_F1_ATPase_gsu"/>
</dbReference>
<dbReference type="PROSITE" id="PS00153">
    <property type="entry name" value="ATPASE_GAMMA"/>
    <property type="match status" value="1"/>
</dbReference>
<comment type="caution">
    <text evidence="11">The sequence shown here is derived from an EMBL/GenBank/DDBJ whole genome shotgun (WGS) entry which is preliminary data.</text>
</comment>
<evidence type="ECO:0000256" key="1">
    <source>
        <dbReference type="ARBA" id="ARBA00003456"/>
    </source>
</evidence>
<evidence type="ECO:0000256" key="6">
    <source>
        <dbReference type="ARBA" id="ARBA00023065"/>
    </source>
</evidence>
<dbReference type="AlphaFoldDB" id="A0A7X0H6Z4"/>
<dbReference type="Gene3D" id="1.10.287.80">
    <property type="entry name" value="ATP synthase, gamma subunit, helix hairpin domain"/>
    <property type="match status" value="1"/>
</dbReference>
<dbReference type="InterPro" id="IPR000131">
    <property type="entry name" value="ATP_synth_F1_gsu"/>
</dbReference>
<dbReference type="NCBIfam" id="TIGR01146">
    <property type="entry name" value="ATPsyn_F1gamma"/>
    <property type="match status" value="1"/>
</dbReference>
<evidence type="ECO:0000256" key="5">
    <source>
        <dbReference type="ARBA" id="ARBA00022781"/>
    </source>
</evidence>
<comment type="function">
    <text evidence="1 10">Produces ATP from ADP in the presence of a proton gradient across the membrane. The gamma chain is believed to be important in regulating ATPase activity and the flow of protons through the CF(0) complex.</text>
</comment>
<keyword evidence="8 10" id="KW-0139">CF(1)</keyword>
<dbReference type="GO" id="GO:0005886">
    <property type="term" value="C:plasma membrane"/>
    <property type="evidence" value="ECO:0007669"/>
    <property type="project" value="UniProtKB-SubCell"/>
</dbReference>
<dbReference type="Proteomes" id="UP000541810">
    <property type="component" value="Unassembled WGS sequence"/>
</dbReference>
<dbReference type="PANTHER" id="PTHR11693">
    <property type="entry name" value="ATP SYNTHASE GAMMA CHAIN"/>
    <property type="match status" value="1"/>
</dbReference>
<dbReference type="Gene3D" id="3.40.1380.10">
    <property type="match status" value="1"/>
</dbReference>
<dbReference type="InterPro" id="IPR023632">
    <property type="entry name" value="ATP_synth_F1_gsu_CS"/>
</dbReference>
<evidence type="ECO:0000256" key="10">
    <source>
        <dbReference type="HAMAP-Rule" id="MF_00815"/>
    </source>
</evidence>
<protein>
    <recommendedName>
        <fullName evidence="10">ATP synthase gamma chain</fullName>
    </recommendedName>
    <alternativeName>
        <fullName evidence="10">ATP synthase F1 sector gamma subunit</fullName>
    </alternativeName>
    <alternativeName>
        <fullName evidence="10">F-ATPase gamma subunit</fullName>
    </alternativeName>
</protein>
<dbReference type="PRINTS" id="PR00126">
    <property type="entry name" value="ATPASEGAMMA"/>
</dbReference>
<evidence type="ECO:0000256" key="8">
    <source>
        <dbReference type="ARBA" id="ARBA00023196"/>
    </source>
</evidence>
<dbReference type="PANTHER" id="PTHR11693:SF22">
    <property type="entry name" value="ATP SYNTHASE SUBUNIT GAMMA, MITOCHONDRIAL"/>
    <property type="match status" value="1"/>
</dbReference>
<reference evidence="11 12" key="1">
    <citation type="submission" date="2020-08" db="EMBL/GenBank/DDBJ databases">
        <title>Genomic Encyclopedia of Type Strains, Phase IV (KMG-IV): sequencing the most valuable type-strain genomes for metagenomic binning, comparative biology and taxonomic classification.</title>
        <authorList>
            <person name="Goeker M."/>
        </authorList>
    </citation>
    <scope>NUCLEOTIDE SEQUENCE [LARGE SCALE GENOMIC DNA]</scope>
    <source>
        <strain evidence="11 12">DSM 103725</strain>
    </source>
</reference>
<keyword evidence="5 10" id="KW-0375">Hydrogen ion transport</keyword>
<evidence type="ECO:0000256" key="2">
    <source>
        <dbReference type="ARBA" id="ARBA00004170"/>
    </source>
</evidence>
<evidence type="ECO:0000313" key="12">
    <source>
        <dbReference type="Proteomes" id="UP000541810"/>
    </source>
</evidence>
<evidence type="ECO:0000256" key="3">
    <source>
        <dbReference type="ARBA" id="ARBA00007681"/>
    </source>
</evidence>
<accession>A0A7X0H6Z4</accession>
<comment type="subunit">
    <text evidence="10">F-type ATPases have 2 components, CF(1) - the catalytic core - and CF(0) - the membrane proton channel. CF(1) has five subunits: alpha(3), beta(3), gamma(1), delta(1), epsilon(1). CF(0) has three main subunits: a, b and c.</text>
</comment>
<dbReference type="EMBL" id="JACHGY010000001">
    <property type="protein sequence ID" value="MBB6430418.1"/>
    <property type="molecule type" value="Genomic_DNA"/>
</dbReference>
<keyword evidence="12" id="KW-1185">Reference proteome</keyword>
<dbReference type="SUPFAM" id="SSF52943">
    <property type="entry name" value="ATP synthase (F1-ATPase), gamma subunit"/>
    <property type="match status" value="1"/>
</dbReference>
<dbReference type="CDD" id="cd12151">
    <property type="entry name" value="F1-ATPase_gamma"/>
    <property type="match status" value="1"/>
</dbReference>
<evidence type="ECO:0000313" key="11">
    <source>
        <dbReference type="EMBL" id="MBB6430418.1"/>
    </source>
</evidence>
<keyword evidence="10" id="KW-1003">Cell membrane</keyword>
<dbReference type="HAMAP" id="MF_00815">
    <property type="entry name" value="ATP_synth_gamma_bact"/>
    <property type="match status" value="1"/>
</dbReference>